<keyword evidence="5" id="KW-1185">Reference proteome</keyword>
<evidence type="ECO:0000256" key="2">
    <source>
        <dbReference type="ARBA" id="ARBA00022840"/>
    </source>
</evidence>
<dbReference type="GO" id="GO:0016887">
    <property type="term" value="F:ATP hydrolysis activity"/>
    <property type="evidence" value="ECO:0007669"/>
    <property type="project" value="InterPro"/>
</dbReference>
<evidence type="ECO:0000313" key="5">
    <source>
        <dbReference type="Proteomes" id="UP000019434"/>
    </source>
</evidence>
<dbReference type="KEGG" id="tnu:BD01_1667"/>
<keyword evidence="1" id="KW-0547">Nucleotide-binding</keyword>
<dbReference type="PANTHER" id="PTHR43613">
    <property type="entry name" value="ABC TRANSPORTER, ATP-BINDING PROTEIN"/>
    <property type="match status" value="1"/>
</dbReference>
<dbReference type="Proteomes" id="UP000019434">
    <property type="component" value="Chromosome"/>
</dbReference>
<dbReference type="Gene3D" id="3.40.50.300">
    <property type="entry name" value="P-loop containing nucleotide triphosphate hydrolases"/>
    <property type="match status" value="1"/>
</dbReference>
<evidence type="ECO:0000313" key="4">
    <source>
        <dbReference type="EMBL" id="AHL23270.1"/>
    </source>
</evidence>
<dbReference type="STRING" id="195522.BD01_1667"/>
<keyword evidence="4" id="KW-0689">Ribosomal protein</keyword>
<dbReference type="AlphaFoldDB" id="W8P6Y1"/>
<dbReference type="SUPFAM" id="SSF52540">
    <property type="entry name" value="P-loop containing nucleoside triphosphate hydrolases"/>
    <property type="match status" value="1"/>
</dbReference>
<feature type="domain" description="ABC transporter" evidence="3">
    <location>
        <begin position="5"/>
        <end position="236"/>
    </location>
</feature>
<gene>
    <name evidence="4" type="ORF">BD01_1667</name>
</gene>
<accession>W8P6Y1</accession>
<dbReference type="InterPro" id="IPR027417">
    <property type="entry name" value="P-loop_NTPase"/>
</dbReference>
<keyword evidence="2" id="KW-0067">ATP-binding</keyword>
<dbReference type="PROSITE" id="PS50893">
    <property type="entry name" value="ABC_TRANSPORTER_2"/>
    <property type="match status" value="1"/>
</dbReference>
<evidence type="ECO:0000256" key="1">
    <source>
        <dbReference type="ARBA" id="ARBA00022741"/>
    </source>
</evidence>
<dbReference type="EMBL" id="CP007264">
    <property type="protein sequence ID" value="AHL23270.1"/>
    <property type="molecule type" value="Genomic_DNA"/>
</dbReference>
<protein>
    <submittedName>
        <fullName evidence="4">Ribosomal protein S16</fullName>
    </submittedName>
</protein>
<organism evidence="4 5">
    <name type="scientific">Thermococcus nautili</name>
    <dbReference type="NCBI Taxonomy" id="195522"/>
    <lineage>
        <taxon>Archaea</taxon>
        <taxon>Methanobacteriati</taxon>
        <taxon>Methanobacteriota</taxon>
        <taxon>Thermococci</taxon>
        <taxon>Thermococcales</taxon>
        <taxon>Thermococcaceae</taxon>
        <taxon>Thermococcus</taxon>
    </lineage>
</organism>
<dbReference type="InterPro" id="IPR003593">
    <property type="entry name" value="AAA+_ATPase"/>
</dbReference>
<dbReference type="GO" id="GO:0005524">
    <property type="term" value="F:ATP binding"/>
    <property type="evidence" value="ECO:0007669"/>
    <property type="project" value="UniProtKB-KW"/>
</dbReference>
<dbReference type="HOGENOM" id="CLU_000604_1_2_2"/>
<reference evidence="4 5" key="1">
    <citation type="submission" date="2014-02" db="EMBL/GenBank/DDBJ databases">
        <title>Genome Sequence of an Hyperthermophilic Archaeon, Thermococcus nautili 30-1, producing viral vesicles.</title>
        <authorList>
            <person name="Oberto J."/>
            <person name="Gaudin M."/>
            <person name="Cossu M."/>
            <person name="Gorlas A."/>
            <person name="Slesarev A."/>
            <person name="Marguet E."/>
            <person name="Forterre P."/>
        </authorList>
    </citation>
    <scope>NUCLEOTIDE SEQUENCE [LARGE SCALE GENOMIC DNA]</scope>
    <source>
        <strain evidence="4 5">30-1</strain>
    </source>
</reference>
<dbReference type="Pfam" id="PF00005">
    <property type="entry name" value="ABC_tran"/>
    <property type="match status" value="1"/>
</dbReference>
<sequence>MKMLVEVENLEKDYGKVKALKGVSFSIREGEIFGLIGPNGAGKSTTLKILATLLKPTGGTAKIAGYDVVKEADRVRALISYLPEEAGAYKNLTGREYLEFMARLYAKDERKAREMLQLGAELAGLGERLDDKVSTYSKGMTRKLLIARALMMRPKLAILDEPASGLDIVNAYEIRKTIRRFARSEGTTFLISSHNMLEVEFLCDRVAMIAGGRIVEIGTPEELKTKYGAENLEEVFMRAIGVSIPEPVGGEGS</sequence>
<proteinExistence type="predicted"/>
<keyword evidence="4" id="KW-0687">Ribonucleoprotein</keyword>
<evidence type="ECO:0000259" key="3">
    <source>
        <dbReference type="PROSITE" id="PS50893"/>
    </source>
</evidence>
<dbReference type="InterPro" id="IPR003439">
    <property type="entry name" value="ABC_transporter-like_ATP-bd"/>
</dbReference>
<dbReference type="GO" id="GO:0005840">
    <property type="term" value="C:ribosome"/>
    <property type="evidence" value="ECO:0007669"/>
    <property type="project" value="UniProtKB-KW"/>
</dbReference>
<dbReference type="SMART" id="SM00382">
    <property type="entry name" value="AAA"/>
    <property type="match status" value="1"/>
</dbReference>
<dbReference type="PANTHER" id="PTHR43613:SF1">
    <property type="entry name" value="ABC TRANSPORTER, ATP-BINDING PROTEIN"/>
    <property type="match status" value="1"/>
</dbReference>
<dbReference type="eggNOG" id="arCOG00194">
    <property type="taxonomic scope" value="Archaea"/>
</dbReference>
<name>W8P6Y1_9EURY</name>